<evidence type="ECO:0000259" key="1">
    <source>
        <dbReference type="Pfam" id="PF06985"/>
    </source>
</evidence>
<dbReference type="Proteomes" id="UP001303760">
    <property type="component" value="Unassembled WGS sequence"/>
</dbReference>
<feature type="domain" description="Heterokaryon incompatibility" evidence="1">
    <location>
        <begin position="22"/>
        <end position="126"/>
    </location>
</feature>
<dbReference type="EMBL" id="MU860419">
    <property type="protein sequence ID" value="KAK4234083.1"/>
    <property type="molecule type" value="Genomic_DNA"/>
</dbReference>
<proteinExistence type="predicted"/>
<accession>A0AAN7C412</accession>
<comment type="caution">
    <text evidence="2">The sequence shown here is derived from an EMBL/GenBank/DDBJ whole genome shotgun (WGS) entry which is preliminary data.</text>
</comment>
<dbReference type="InterPro" id="IPR010730">
    <property type="entry name" value="HET"/>
</dbReference>
<evidence type="ECO:0000313" key="2">
    <source>
        <dbReference type="EMBL" id="KAK4234083.1"/>
    </source>
</evidence>
<name>A0AAN7C412_9PEZI</name>
<dbReference type="AlphaFoldDB" id="A0AAN7C412"/>
<reference evidence="2" key="1">
    <citation type="journal article" date="2023" name="Mol. Phylogenet. Evol.">
        <title>Genome-scale phylogeny and comparative genomics of the fungal order Sordariales.</title>
        <authorList>
            <person name="Hensen N."/>
            <person name="Bonometti L."/>
            <person name="Westerberg I."/>
            <person name="Brannstrom I.O."/>
            <person name="Guillou S."/>
            <person name="Cros-Aarteil S."/>
            <person name="Calhoun S."/>
            <person name="Haridas S."/>
            <person name="Kuo A."/>
            <person name="Mondo S."/>
            <person name="Pangilinan J."/>
            <person name="Riley R."/>
            <person name="LaButti K."/>
            <person name="Andreopoulos B."/>
            <person name="Lipzen A."/>
            <person name="Chen C."/>
            <person name="Yan M."/>
            <person name="Daum C."/>
            <person name="Ng V."/>
            <person name="Clum A."/>
            <person name="Steindorff A."/>
            <person name="Ohm R.A."/>
            <person name="Martin F."/>
            <person name="Silar P."/>
            <person name="Natvig D.O."/>
            <person name="Lalanne C."/>
            <person name="Gautier V."/>
            <person name="Ament-Velasquez S.L."/>
            <person name="Kruys A."/>
            <person name="Hutchinson M.I."/>
            <person name="Powell A.J."/>
            <person name="Barry K."/>
            <person name="Miller A.N."/>
            <person name="Grigoriev I.V."/>
            <person name="Debuchy R."/>
            <person name="Gladieux P."/>
            <person name="Hiltunen Thoren M."/>
            <person name="Johannesson H."/>
        </authorList>
    </citation>
    <scope>NUCLEOTIDE SEQUENCE</scope>
    <source>
        <strain evidence="2">CBS 532.94</strain>
    </source>
</reference>
<dbReference type="PANTHER" id="PTHR10622:SF10">
    <property type="entry name" value="HET DOMAIN-CONTAINING PROTEIN"/>
    <property type="match status" value="1"/>
</dbReference>
<evidence type="ECO:0000313" key="3">
    <source>
        <dbReference type="Proteomes" id="UP001303760"/>
    </source>
</evidence>
<protein>
    <submittedName>
        <fullName evidence="2">Heterokaryon incompatibility protein-domain-containing protein</fullName>
    </submittedName>
</protein>
<reference evidence="2" key="2">
    <citation type="submission" date="2023-05" db="EMBL/GenBank/DDBJ databases">
        <authorList>
            <consortium name="Lawrence Berkeley National Laboratory"/>
            <person name="Steindorff A."/>
            <person name="Hensen N."/>
            <person name="Bonometti L."/>
            <person name="Westerberg I."/>
            <person name="Brannstrom I.O."/>
            <person name="Guillou S."/>
            <person name="Cros-Aarteil S."/>
            <person name="Calhoun S."/>
            <person name="Haridas S."/>
            <person name="Kuo A."/>
            <person name="Mondo S."/>
            <person name="Pangilinan J."/>
            <person name="Riley R."/>
            <person name="Labutti K."/>
            <person name="Andreopoulos B."/>
            <person name="Lipzen A."/>
            <person name="Chen C."/>
            <person name="Yanf M."/>
            <person name="Daum C."/>
            <person name="Ng V."/>
            <person name="Clum A."/>
            <person name="Ohm R."/>
            <person name="Martin F."/>
            <person name="Silar P."/>
            <person name="Natvig D."/>
            <person name="Lalanne C."/>
            <person name="Gautier V."/>
            <person name="Ament-Velasquez S.L."/>
            <person name="Kruys A."/>
            <person name="Hutchinson M.I."/>
            <person name="Powell A.J."/>
            <person name="Barry K."/>
            <person name="Miller A.N."/>
            <person name="Grigoriev I.V."/>
            <person name="Debuchy R."/>
            <person name="Gladieux P."/>
            <person name="Thoren M.H."/>
            <person name="Johannesson H."/>
        </authorList>
    </citation>
    <scope>NUCLEOTIDE SEQUENCE</scope>
    <source>
        <strain evidence="2">CBS 532.94</strain>
    </source>
</reference>
<dbReference type="Pfam" id="PF06985">
    <property type="entry name" value="HET"/>
    <property type="match status" value="1"/>
</dbReference>
<sequence length="195" mass="22027">MRLMETSTLRLVSKHDPDIPPYAILSHTWGSDEEEVSFQELQALSATFPQQQQGRHKRHFSHPIAKREGFAKIGDSARLAESPDFKYIWIDTCCIGKTSSAELSEAINSMFQWYRNAAVCYTFLSDVPYELGPDDYTFLTCGNEERLLETSGQPPIMEALRRSKCDVTDIDIDVLKGHIGLEELSVASRYAPFAS</sequence>
<organism evidence="2 3">
    <name type="scientific">Achaetomium macrosporum</name>
    <dbReference type="NCBI Taxonomy" id="79813"/>
    <lineage>
        <taxon>Eukaryota</taxon>
        <taxon>Fungi</taxon>
        <taxon>Dikarya</taxon>
        <taxon>Ascomycota</taxon>
        <taxon>Pezizomycotina</taxon>
        <taxon>Sordariomycetes</taxon>
        <taxon>Sordariomycetidae</taxon>
        <taxon>Sordariales</taxon>
        <taxon>Chaetomiaceae</taxon>
        <taxon>Achaetomium</taxon>
    </lineage>
</organism>
<dbReference type="PANTHER" id="PTHR10622">
    <property type="entry name" value="HET DOMAIN-CONTAINING PROTEIN"/>
    <property type="match status" value="1"/>
</dbReference>
<gene>
    <name evidence="2" type="ORF">C8A03DRAFT_38157</name>
</gene>
<keyword evidence="3" id="KW-1185">Reference proteome</keyword>